<dbReference type="UniPathway" id="UPA00143"/>
<name>A0A1B6Q262_SORBI</name>
<dbReference type="GO" id="GO:0061630">
    <property type="term" value="F:ubiquitin protein ligase activity"/>
    <property type="evidence" value="ECO:0000318"/>
    <property type="project" value="GO_Central"/>
</dbReference>
<reference evidence="14" key="2">
    <citation type="journal article" date="2018" name="Plant J.">
        <title>The Sorghum bicolor reference genome: improved assembly, gene annotations, a transcriptome atlas, and signatures of genome organization.</title>
        <authorList>
            <person name="McCormick R.F."/>
            <person name="Truong S.K."/>
            <person name="Sreedasyam A."/>
            <person name="Jenkins J."/>
            <person name="Shu S."/>
            <person name="Sims D."/>
            <person name="Kennedy M."/>
            <person name="Amirebrahimi M."/>
            <person name="Weers B.D."/>
            <person name="McKinley B."/>
            <person name="Mattison A."/>
            <person name="Morishige D.T."/>
            <person name="Grimwood J."/>
            <person name="Schmutz J."/>
            <person name="Mullet J.E."/>
        </authorList>
    </citation>
    <scope>NUCLEOTIDE SEQUENCE [LARGE SCALE GENOMIC DNA]</scope>
    <source>
        <strain evidence="14">cv. BTx623</strain>
    </source>
</reference>
<dbReference type="PANTHER" id="PTHR10315">
    <property type="entry name" value="E3 UBIQUITIN PROTEIN LIGASE SIAH"/>
    <property type="match status" value="1"/>
</dbReference>
<organism evidence="13 14">
    <name type="scientific">Sorghum bicolor</name>
    <name type="common">Sorghum</name>
    <name type="synonym">Sorghum vulgare</name>
    <dbReference type="NCBI Taxonomy" id="4558"/>
    <lineage>
        <taxon>Eukaryota</taxon>
        <taxon>Viridiplantae</taxon>
        <taxon>Streptophyta</taxon>
        <taxon>Embryophyta</taxon>
        <taxon>Tracheophyta</taxon>
        <taxon>Spermatophyta</taxon>
        <taxon>Magnoliopsida</taxon>
        <taxon>Liliopsida</taxon>
        <taxon>Poales</taxon>
        <taxon>Poaceae</taxon>
        <taxon>PACMAD clade</taxon>
        <taxon>Panicoideae</taxon>
        <taxon>Andropogonodae</taxon>
        <taxon>Andropogoneae</taxon>
        <taxon>Sorghinae</taxon>
        <taxon>Sorghum</taxon>
    </lineage>
</organism>
<dbReference type="PROSITE" id="PS51081">
    <property type="entry name" value="ZF_SIAH"/>
    <property type="match status" value="1"/>
</dbReference>
<comment type="catalytic activity">
    <reaction evidence="1">
        <text>S-ubiquitinyl-[E2 ubiquitin-conjugating enzyme]-L-cysteine + [acceptor protein]-L-lysine = [E2 ubiquitin-conjugating enzyme]-L-cysteine + N(6)-ubiquitinyl-[acceptor protein]-L-lysine.</text>
        <dbReference type="EC" id="2.3.2.27"/>
    </reaction>
</comment>
<dbReference type="InParanoid" id="A0A1B6Q262"/>
<keyword evidence="5" id="KW-0808">Transferase</keyword>
<evidence type="ECO:0000313" key="14">
    <source>
        <dbReference type="Proteomes" id="UP000000768"/>
    </source>
</evidence>
<dbReference type="Gramene" id="KXG32009">
    <property type="protein sequence ID" value="KXG32009"/>
    <property type="gene ID" value="SORBI_3003G090000"/>
</dbReference>
<feature type="region of interest" description="Disordered" evidence="11">
    <location>
        <begin position="1"/>
        <end position="28"/>
    </location>
</feature>
<proteinExistence type="inferred from homology"/>
<evidence type="ECO:0000256" key="11">
    <source>
        <dbReference type="SAM" id="MobiDB-lite"/>
    </source>
</evidence>
<dbReference type="GO" id="GO:0005737">
    <property type="term" value="C:cytoplasm"/>
    <property type="evidence" value="ECO:0000318"/>
    <property type="project" value="GO_Central"/>
</dbReference>
<dbReference type="Pfam" id="PF21362">
    <property type="entry name" value="Sina_RING"/>
    <property type="match status" value="1"/>
</dbReference>
<dbReference type="SUPFAM" id="SSF49599">
    <property type="entry name" value="TRAF domain-like"/>
    <property type="match status" value="1"/>
</dbReference>
<dbReference type="OMA" id="NCITPCA"/>
<evidence type="ECO:0000256" key="10">
    <source>
        <dbReference type="PROSITE-ProRule" id="PRU00455"/>
    </source>
</evidence>
<dbReference type="PANTHER" id="PTHR10315:SF165">
    <property type="entry name" value="RING-TYPE E3 UBIQUITIN TRANSFERASE"/>
    <property type="match status" value="1"/>
</dbReference>
<reference evidence="13 14" key="1">
    <citation type="journal article" date="2009" name="Nature">
        <title>The Sorghum bicolor genome and the diversification of grasses.</title>
        <authorList>
            <person name="Paterson A.H."/>
            <person name="Bowers J.E."/>
            <person name="Bruggmann R."/>
            <person name="Dubchak I."/>
            <person name="Grimwood J."/>
            <person name="Gundlach H."/>
            <person name="Haberer G."/>
            <person name="Hellsten U."/>
            <person name="Mitros T."/>
            <person name="Poliakov A."/>
            <person name="Schmutz J."/>
            <person name="Spannagl M."/>
            <person name="Tang H."/>
            <person name="Wang X."/>
            <person name="Wicker T."/>
            <person name="Bharti A.K."/>
            <person name="Chapman J."/>
            <person name="Feltus F.A."/>
            <person name="Gowik U."/>
            <person name="Grigoriev I.V."/>
            <person name="Lyons E."/>
            <person name="Maher C.A."/>
            <person name="Martis M."/>
            <person name="Narechania A."/>
            <person name="Otillar R.P."/>
            <person name="Penning B.W."/>
            <person name="Salamov A.A."/>
            <person name="Wang Y."/>
            <person name="Zhang L."/>
            <person name="Carpita N.C."/>
            <person name="Freeling M."/>
            <person name="Gingle A.R."/>
            <person name="Hash C.T."/>
            <person name="Keller B."/>
            <person name="Klein P."/>
            <person name="Kresovich S."/>
            <person name="McCann M.C."/>
            <person name="Ming R."/>
            <person name="Peterson D.G."/>
            <person name="Mehboob-ur-Rahman"/>
            <person name="Ware D."/>
            <person name="Westhoff P."/>
            <person name="Mayer K.F."/>
            <person name="Messing J."/>
            <person name="Rokhsar D.S."/>
        </authorList>
    </citation>
    <scope>NUCLEOTIDE SEQUENCE [LARGE SCALE GENOMIC DNA]</scope>
    <source>
        <strain evidence="14">cv. BTx623</strain>
    </source>
</reference>
<feature type="compositionally biased region" description="Polar residues" evidence="11">
    <location>
        <begin position="1"/>
        <end position="13"/>
    </location>
</feature>
<evidence type="ECO:0000256" key="1">
    <source>
        <dbReference type="ARBA" id="ARBA00000900"/>
    </source>
</evidence>
<evidence type="ECO:0000256" key="6">
    <source>
        <dbReference type="ARBA" id="ARBA00022723"/>
    </source>
</evidence>
<dbReference type="eggNOG" id="KOG3002">
    <property type="taxonomic scope" value="Eukaryota"/>
</dbReference>
<evidence type="ECO:0000256" key="4">
    <source>
        <dbReference type="ARBA" id="ARBA00012483"/>
    </source>
</evidence>
<evidence type="ECO:0000256" key="2">
    <source>
        <dbReference type="ARBA" id="ARBA00004906"/>
    </source>
</evidence>
<feature type="compositionally biased region" description="Basic and acidic residues" evidence="11">
    <location>
        <begin position="15"/>
        <end position="26"/>
    </location>
</feature>
<dbReference type="InterPro" id="IPR052088">
    <property type="entry name" value="E3_ubiquitin-ligase_SINA"/>
</dbReference>
<evidence type="ECO:0000256" key="9">
    <source>
        <dbReference type="ARBA" id="ARBA00022833"/>
    </source>
</evidence>
<keyword evidence="14" id="KW-1185">Reference proteome</keyword>
<evidence type="ECO:0000256" key="3">
    <source>
        <dbReference type="ARBA" id="ARBA00009119"/>
    </source>
</evidence>
<dbReference type="InterPro" id="IPR049548">
    <property type="entry name" value="Sina-like_RING"/>
</dbReference>
<dbReference type="Gene3D" id="3.30.40.10">
    <property type="entry name" value="Zinc/RING finger domain, C3HC4 (zinc finger)"/>
    <property type="match status" value="1"/>
</dbReference>
<dbReference type="AlphaFoldDB" id="A0A1B6Q262"/>
<evidence type="ECO:0000256" key="8">
    <source>
        <dbReference type="ARBA" id="ARBA00022786"/>
    </source>
</evidence>
<feature type="domain" description="SIAH-type" evidence="12">
    <location>
        <begin position="96"/>
        <end position="154"/>
    </location>
</feature>
<sequence>MSNSDSSKQTGETQQEERNRKRKDPDGAATSVTMELEVLDCPICYGPLQPPIFQCVVGHLICSSCRGKLQKPKKCHHCSCESGSNRCHGVEKIIESIQVPCSNTRYGCSMKTSYYEREDHETKCQYAPCFCPDTGCSFSASTGLLQEHFTTEHHWPSTKCKYGWCFYADVKEGVHVISSEDEQLFLLNIASEPFGCVISVFCVQPHDTEPKSRCAVTFSFWKNNSYHSQSSEFQVPSTTLSDGLPREHFLFILPRFYMEEDSRICITMKKDSAFQREETDTSGADCYSSFFSLGKK</sequence>
<dbReference type="EC" id="2.3.2.27" evidence="4"/>
<dbReference type="InterPro" id="IPR013010">
    <property type="entry name" value="Znf_SIAH"/>
</dbReference>
<protein>
    <recommendedName>
        <fullName evidence="4">RING-type E3 ubiquitin transferase</fullName>
        <ecNumber evidence="4">2.3.2.27</ecNumber>
    </recommendedName>
</protein>
<dbReference type="GO" id="GO:0008270">
    <property type="term" value="F:zinc ion binding"/>
    <property type="evidence" value="ECO:0007669"/>
    <property type="project" value="UniProtKB-KW"/>
</dbReference>
<evidence type="ECO:0000313" key="13">
    <source>
        <dbReference type="EMBL" id="KXG32009.1"/>
    </source>
</evidence>
<dbReference type="GO" id="GO:0016567">
    <property type="term" value="P:protein ubiquitination"/>
    <property type="evidence" value="ECO:0007669"/>
    <property type="project" value="UniProtKB-UniPathway"/>
</dbReference>
<keyword evidence="9" id="KW-0862">Zinc</keyword>
<dbReference type="Proteomes" id="UP000000768">
    <property type="component" value="Chromosome 3"/>
</dbReference>
<accession>A0A1B6Q262</accession>
<keyword evidence="8" id="KW-0833">Ubl conjugation pathway</keyword>
<dbReference type="EMBL" id="CM000762">
    <property type="protein sequence ID" value="KXG32009.1"/>
    <property type="molecule type" value="Genomic_DNA"/>
</dbReference>
<keyword evidence="7 10" id="KW-0863">Zinc-finger</keyword>
<evidence type="ECO:0000256" key="7">
    <source>
        <dbReference type="ARBA" id="ARBA00022771"/>
    </source>
</evidence>
<evidence type="ECO:0000259" key="12">
    <source>
        <dbReference type="PROSITE" id="PS51081"/>
    </source>
</evidence>
<gene>
    <name evidence="13" type="ORF">SORBI_3003G090000</name>
</gene>
<comment type="similarity">
    <text evidence="3">Belongs to the SINA (Seven in absentia) family.</text>
</comment>
<dbReference type="OrthoDB" id="4788989at2759"/>
<dbReference type="InterPro" id="IPR013083">
    <property type="entry name" value="Znf_RING/FYVE/PHD"/>
</dbReference>
<comment type="pathway">
    <text evidence="2">Protein modification; protein ubiquitination.</text>
</comment>
<dbReference type="Pfam" id="PF21361">
    <property type="entry name" value="Sina_ZnF"/>
    <property type="match status" value="1"/>
</dbReference>
<dbReference type="CDD" id="cd16571">
    <property type="entry name" value="RING-HC_SIAHs"/>
    <property type="match status" value="1"/>
</dbReference>
<keyword evidence="6" id="KW-0479">Metal-binding</keyword>
<evidence type="ECO:0000256" key="5">
    <source>
        <dbReference type="ARBA" id="ARBA00022679"/>
    </source>
</evidence>